<dbReference type="InterPro" id="IPR051263">
    <property type="entry name" value="C-type_cytochrome_biogenesis"/>
</dbReference>
<keyword evidence="5" id="KW-1133">Transmembrane helix</keyword>
<feature type="transmembrane region" description="Helical" evidence="5">
    <location>
        <begin position="93"/>
        <end position="112"/>
    </location>
</feature>
<keyword evidence="2" id="KW-0677">Repeat</keyword>
<comment type="subcellular location">
    <subcellularLocation>
        <location evidence="1">Cell envelope</location>
    </subcellularLocation>
</comment>
<dbReference type="InterPro" id="IPR011990">
    <property type="entry name" value="TPR-like_helical_dom_sf"/>
</dbReference>
<keyword evidence="3" id="KW-0201">Cytochrome c-type biogenesis</keyword>
<dbReference type="Proteomes" id="UP000199233">
    <property type="component" value="Unassembled WGS sequence"/>
</dbReference>
<feature type="domain" description="Cytochrome c-type biogenesis protein H TPR" evidence="7">
    <location>
        <begin position="131"/>
        <end position="256"/>
    </location>
</feature>
<keyword evidence="9" id="KW-1185">Reference proteome</keyword>
<keyword evidence="5" id="KW-0812">Transmembrane</keyword>
<evidence type="ECO:0000259" key="6">
    <source>
        <dbReference type="Pfam" id="PF23892"/>
    </source>
</evidence>
<reference evidence="8 9" key="1">
    <citation type="submission" date="2016-10" db="EMBL/GenBank/DDBJ databases">
        <authorList>
            <person name="de Groot N.N."/>
        </authorList>
    </citation>
    <scope>NUCLEOTIDE SEQUENCE [LARGE SCALE GENOMIC DNA]</scope>
    <source>
        <strain evidence="8 9">DSM 25927</strain>
    </source>
</reference>
<evidence type="ECO:0000256" key="2">
    <source>
        <dbReference type="ARBA" id="ARBA00022737"/>
    </source>
</evidence>
<evidence type="ECO:0000313" key="8">
    <source>
        <dbReference type="EMBL" id="SEQ61029.1"/>
    </source>
</evidence>
<gene>
    <name evidence="8" type="ORF">SAMN04488038_108152</name>
</gene>
<evidence type="ECO:0000256" key="3">
    <source>
        <dbReference type="ARBA" id="ARBA00022748"/>
    </source>
</evidence>
<dbReference type="EMBL" id="FOFS01000008">
    <property type="protein sequence ID" value="SEQ61029.1"/>
    <property type="molecule type" value="Genomic_DNA"/>
</dbReference>
<proteinExistence type="predicted"/>
<dbReference type="InterPro" id="IPR017560">
    <property type="entry name" value="Cyt_c_biogenesis_CcmI"/>
</dbReference>
<dbReference type="InterPro" id="IPR056412">
    <property type="entry name" value="Ig_CycH"/>
</dbReference>
<dbReference type="STRING" id="489703.SAMN04488038_108152"/>
<dbReference type="SUPFAM" id="SSF48452">
    <property type="entry name" value="TPR-like"/>
    <property type="match status" value="1"/>
</dbReference>
<evidence type="ECO:0000313" key="9">
    <source>
        <dbReference type="Proteomes" id="UP000199233"/>
    </source>
</evidence>
<dbReference type="Pfam" id="PF23914">
    <property type="entry name" value="TPR_CcmH_CycH"/>
    <property type="match status" value="1"/>
</dbReference>
<name>A0A1H9HFB5_9GAMM</name>
<dbReference type="PANTHER" id="PTHR47870:SF4">
    <property type="entry name" value="CYTOCHROME C-TYPE BIOGENESIS PROTEIN CYCH"/>
    <property type="match status" value="1"/>
</dbReference>
<dbReference type="GO" id="GO:0017004">
    <property type="term" value="P:cytochrome complex assembly"/>
    <property type="evidence" value="ECO:0007669"/>
    <property type="project" value="UniProtKB-KW"/>
</dbReference>
<dbReference type="GO" id="GO:0005886">
    <property type="term" value="C:plasma membrane"/>
    <property type="evidence" value="ECO:0007669"/>
    <property type="project" value="TreeGrafter"/>
</dbReference>
<evidence type="ECO:0000256" key="5">
    <source>
        <dbReference type="SAM" id="Phobius"/>
    </source>
</evidence>
<dbReference type="AlphaFoldDB" id="A0A1H9HFB5"/>
<accession>A0A1H9HFB5</accession>
<dbReference type="OrthoDB" id="9776053at2"/>
<keyword evidence="4" id="KW-0802">TPR repeat</keyword>
<dbReference type="Pfam" id="PF23892">
    <property type="entry name" value="Ig_CycH"/>
    <property type="match status" value="1"/>
</dbReference>
<evidence type="ECO:0000259" key="7">
    <source>
        <dbReference type="Pfam" id="PF23914"/>
    </source>
</evidence>
<feature type="domain" description="Cytochrome c-type biogenesis protein H Ig-like" evidence="6">
    <location>
        <begin position="295"/>
        <end position="402"/>
    </location>
</feature>
<dbReference type="NCBIfam" id="TIGR03142">
    <property type="entry name" value="cytochro_ccmI"/>
    <property type="match status" value="1"/>
</dbReference>
<evidence type="ECO:0000256" key="1">
    <source>
        <dbReference type="ARBA" id="ARBA00004196"/>
    </source>
</evidence>
<organism evidence="8 9">
    <name type="scientific">Solimonas aquatica</name>
    <dbReference type="NCBI Taxonomy" id="489703"/>
    <lineage>
        <taxon>Bacteria</taxon>
        <taxon>Pseudomonadati</taxon>
        <taxon>Pseudomonadota</taxon>
        <taxon>Gammaproteobacteria</taxon>
        <taxon>Nevskiales</taxon>
        <taxon>Nevskiaceae</taxon>
        <taxon>Solimonas</taxon>
    </lineage>
</organism>
<evidence type="ECO:0000256" key="4">
    <source>
        <dbReference type="ARBA" id="ARBA00022803"/>
    </source>
</evidence>
<dbReference type="Gene3D" id="1.25.40.10">
    <property type="entry name" value="Tetratricopeptide repeat domain"/>
    <property type="match status" value="1"/>
</dbReference>
<dbReference type="GO" id="GO:0030313">
    <property type="term" value="C:cell envelope"/>
    <property type="evidence" value="ECO:0007669"/>
    <property type="project" value="UniProtKB-SubCell"/>
</dbReference>
<protein>
    <submittedName>
        <fullName evidence="8">Cytochrome c-type biogenesis protein CcmH</fullName>
    </submittedName>
</protein>
<sequence>MNIPAYAAMLVLALLAALWLTRPLWRRAELVSQRRRQANVGAYETRLAEIEAEQAVGQLDAEAARVLREEAAARLLQDAASQDQAYAQSPRRYRLAVGLALLLAAASAALYWRGDSWRTRELITLAANDPAAAEQQMVRNLVDELEQRLKAQPEDAEAWAMLGRSYMVLQRAGEAEKAYARANLLSAAQPQPEWLVAQGEAHGIADGRHELGSVRALFEQALKLQPDNAKALFYGGAAALQAGDVQAAYERWLKLRAQPLPEGVAQALDAQLPELAKRAGRSLPAAPATPAAVRLTVKVSLAEALRAQLKPGMTLLVFAKAKDGPAMPLAVKRIESPQLPLSVVLDDSLAMMPSMKLSAFSDWEVTARLTTGAGAQALSGDLEGRHAARRAEAGKPLELLIDQQLP</sequence>
<dbReference type="PANTHER" id="PTHR47870">
    <property type="entry name" value="CYTOCHROME C-TYPE BIOGENESIS PROTEIN CCMH"/>
    <property type="match status" value="1"/>
</dbReference>
<dbReference type="InterPro" id="IPR056413">
    <property type="entry name" value="TPR_CcmH_CycH"/>
</dbReference>
<dbReference type="RefSeq" id="WP_093286067.1">
    <property type="nucleotide sequence ID" value="NZ_FOFS01000008.1"/>
</dbReference>
<feature type="transmembrane region" description="Helical" evidence="5">
    <location>
        <begin position="6"/>
        <end position="25"/>
    </location>
</feature>
<keyword evidence="5" id="KW-0472">Membrane</keyword>